<keyword evidence="2" id="KW-0229">DNA integration</keyword>
<dbReference type="PANTHER" id="PTHR30629">
    <property type="entry name" value="PROPHAGE INTEGRASE"/>
    <property type="match status" value="1"/>
</dbReference>
<dbReference type="InterPro" id="IPR050808">
    <property type="entry name" value="Phage_Integrase"/>
</dbReference>
<dbReference type="PROSITE" id="PS51898">
    <property type="entry name" value="TYR_RECOMBINASE"/>
    <property type="match status" value="1"/>
</dbReference>
<name>A0A5B0HCI2_9BURK</name>
<keyword evidence="4" id="KW-0233">DNA recombination</keyword>
<keyword evidence="7" id="KW-1185">Reference proteome</keyword>
<dbReference type="InterPro" id="IPR011010">
    <property type="entry name" value="DNA_brk_join_enz"/>
</dbReference>
<dbReference type="EMBL" id="VTUZ01000005">
    <property type="protein sequence ID" value="KAA1012975.1"/>
    <property type="molecule type" value="Genomic_DNA"/>
</dbReference>
<dbReference type="RefSeq" id="WP_149669605.1">
    <property type="nucleotide sequence ID" value="NZ_VTUZ01000005.1"/>
</dbReference>
<evidence type="ECO:0000259" key="5">
    <source>
        <dbReference type="PROSITE" id="PS51898"/>
    </source>
</evidence>
<evidence type="ECO:0000313" key="6">
    <source>
        <dbReference type="EMBL" id="KAA1012975.1"/>
    </source>
</evidence>
<feature type="domain" description="Tyr recombinase" evidence="5">
    <location>
        <begin position="156"/>
        <end position="355"/>
    </location>
</feature>
<dbReference type="GO" id="GO:0015074">
    <property type="term" value="P:DNA integration"/>
    <property type="evidence" value="ECO:0007669"/>
    <property type="project" value="UniProtKB-KW"/>
</dbReference>
<dbReference type="Pfam" id="PF00589">
    <property type="entry name" value="Phage_integrase"/>
    <property type="match status" value="1"/>
</dbReference>
<gene>
    <name evidence="6" type="ORF">FVF58_09270</name>
</gene>
<evidence type="ECO:0000256" key="4">
    <source>
        <dbReference type="ARBA" id="ARBA00023172"/>
    </source>
</evidence>
<evidence type="ECO:0000256" key="2">
    <source>
        <dbReference type="ARBA" id="ARBA00022908"/>
    </source>
</evidence>
<dbReference type="AlphaFoldDB" id="A0A5B0HCI2"/>
<dbReference type="InterPro" id="IPR010998">
    <property type="entry name" value="Integrase_recombinase_N"/>
</dbReference>
<dbReference type="Gene3D" id="1.10.443.10">
    <property type="entry name" value="Intergrase catalytic core"/>
    <property type="match status" value="1"/>
</dbReference>
<dbReference type="PANTHER" id="PTHR30629:SF2">
    <property type="entry name" value="PROPHAGE INTEGRASE INTS-RELATED"/>
    <property type="match status" value="1"/>
</dbReference>
<protein>
    <submittedName>
        <fullName evidence="6">Tyrosine-type recombinase/integrase</fullName>
    </submittedName>
</protein>
<organism evidence="6 7">
    <name type="scientific">Paraburkholderia panacisoli</name>
    <dbReference type="NCBI Taxonomy" id="2603818"/>
    <lineage>
        <taxon>Bacteria</taxon>
        <taxon>Pseudomonadati</taxon>
        <taxon>Pseudomonadota</taxon>
        <taxon>Betaproteobacteria</taxon>
        <taxon>Burkholderiales</taxon>
        <taxon>Burkholderiaceae</taxon>
        <taxon>Paraburkholderia</taxon>
    </lineage>
</organism>
<comment type="caution">
    <text evidence="6">The sequence shown here is derived from an EMBL/GenBank/DDBJ whole genome shotgun (WGS) entry which is preliminary data.</text>
</comment>
<sequence length="361" mass="41225">MATRKKAKYPRVYPKHGAWYWVEPRTGQWIRLCEQTEPESKLLERLGQERKRFERPEGVGDMRPLIDEYVQLHKAKHKERAWKSYGKYAGSGFRNANVKDVRPTHVSKWLKTKYEDKLPMQRVMRAFLSGFFQWCVDDGKIDANPCKEVKLKKPKPSTVYITDEHFSAIRAAMVSYEYTWRGKTLTSHVKTGAMMQCFVDLCYLTMQRSTEIRLLKWSQVDEAAGVIHFLPTKTEDSSGIAVDIVTSPEIAAVISRIREIDGKVKRIGEANVIHAIDGSEYEATAVRAAWLRAVKRVGLQGLGYTVKSIRAKGLTDASKAGYDITDLQEAAAHSTSKQTEDYIKRRTVPVSEVRLKIPKRA</sequence>
<dbReference type="GO" id="GO:0003677">
    <property type="term" value="F:DNA binding"/>
    <property type="evidence" value="ECO:0007669"/>
    <property type="project" value="UniProtKB-KW"/>
</dbReference>
<reference evidence="6 7" key="1">
    <citation type="submission" date="2019-08" db="EMBL/GenBank/DDBJ databases">
        <title>Paraburkholderia sp. DCY113.</title>
        <authorList>
            <person name="Kang J."/>
        </authorList>
    </citation>
    <scope>NUCLEOTIDE SEQUENCE [LARGE SCALE GENOMIC DNA]</scope>
    <source>
        <strain evidence="6 7">DCY113</strain>
    </source>
</reference>
<dbReference type="InterPro" id="IPR002104">
    <property type="entry name" value="Integrase_catalytic"/>
</dbReference>
<dbReference type="Proteomes" id="UP000325273">
    <property type="component" value="Unassembled WGS sequence"/>
</dbReference>
<proteinExistence type="inferred from homology"/>
<dbReference type="InterPro" id="IPR013762">
    <property type="entry name" value="Integrase-like_cat_sf"/>
</dbReference>
<dbReference type="SUPFAM" id="SSF56349">
    <property type="entry name" value="DNA breaking-rejoining enzymes"/>
    <property type="match status" value="1"/>
</dbReference>
<dbReference type="GO" id="GO:0006310">
    <property type="term" value="P:DNA recombination"/>
    <property type="evidence" value="ECO:0007669"/>
    <property type="project" value="UniProtKB-KW"/>
</dbReference>
<evidence type="ECO:0000256" key="1">
    <source>
        <dbReference type="ARBA" id="ARBA00008857"/>
    </source>
</evidence>
<dbReference type="Gene3D" id="1.10.150.130">
    <property type="match status" value="1"/>
</dbReference>
<accession>A0A5B0HCI2</accession>
<evidence type="ECO:0000313" key="7">
    <source>
        <dbReference type="Proteomes" id="UP000325273"/>
    </source>
</evidence>
<comment type="similarity">
    <text evidence="1">Belongs to the 'phage' integrase family.</text>
</comment>
<keyword evidence="3" id="KW-0238">DNA-binding</keyword>
<evidence type="ECO:0000256" key="3">
    <source>
        <dbReference type="ARBA" id="ARBA00023125"/>
    </source>
</evidence>